<dbReference type="Proteomes" id="UP000271227">
    <property type="component" value="Unassembled WGS sequence"/>
</dbReference>
<accession>A0A3M0CGI6</accession>
<comment type="caution">
    <text evidence="2">The sequence shown here is derived from an EMBL/GenBank/DDBJ whole genome shotgun (WGS) entry which is preliminary data.</text>
</comment>
<dbReference type="PANTHER" id="PTHR34219">
    <property type="entry name" value="IRON-REGULATED INNER MEMBRANE PROTEIN-RELATED"/>
    <property type="match status" value="1"/>
</dbReference>
<evidence type="ECO:0000313" key="3">
    <source>
        <dbReference type="Proteomes" id="UP000271227"/>
    </source>
</evidence>
<evidence type="ECO:0000313" key="2">
    <source>
        <dbReference type="EMBL" id="RMB08718.1"/>
    </source>
</evidence>
<feature type="transmembrane region" description="Helical" evidence="1">
    <location>
        <begin position="331"/>
        <end position="352"/>
    </location>
</feature>
<feature type="transmembrane region" description="Helical" evidence="1">
    <location>
        <begin position="12"/>
        <end position="32"/>
    </location>
</feature>
<organism evidence="2 3">
    <name type="scientific">Eilatimonas milleporae</name>
    <dbReference type="NCBI Taxonomy" id="911205"/>
    <lineage>
        <taxon>Bacteria</taxon>
        <taxon>Pseudomonadati</taxon>
        <taxon>Pseudomonadota</taxon>
        <taxon>Alphaproteobacteria</taxon>
        <taxon>Kordiimonadales</taxon>
        <taxon>Kordiimonadaceae</taxon>
        <taxon>Eilatimonas</taxon>
    </lineage>
</organism>
<proteinExistence type="predicted"/>
<keyword evidence="1" id="KW-0812">Transmembrane</keyword>
<gene>
    <name evidence="2" type="ORF">BXY39_1357</name>
</gene>
<feature type="transmembrane region" description="Helical" evidence="1">
    <location>
        <begin position="134"/>
        <end position="158"/>
    </location>
</feature>
<sequence length="377" mass="42329">MKRVWLDLHRWMGLKLSILISFVLITGTLATVSHEIDWLIDPARRVLPVHEAETYDWQGMADAARTARPDWSVEWIAAPLDPWFAAEAVALTDEGERRRLFIHPGTLAVQGEGGWFNAQRLFRDSHRRLMIFNAYGIILVSSLSILLIVSLISGLFVYKKFWRGFFKKPRTRDPRTLWGDLHRLGGVWSIWFIIVIALTGLWYLAEATGRLAGLTVGPFPEQVPYHDAATVQPVIPDFVSLNDMAASARGALPGYRIDQVFLPRYADEPVRFHGHTDAILVRGRGNAVSLDARTGRIVGIVDGHTLTVMQRVSEMADPLHFGTFGGWPTKLLYFLFGIILSAMSLSGVYIFSARMRKAHQRREASASRGAPMPEAAE</sequence>
<dbReference type="OrthoDB" id="6307929at2"/>
<name>A0A3M0CGI6_9PROT</name>
<keyword evidence="3" id="KW-1185">Reference proteome</keyword>
<dbReference type="InterPro" id="IPR005625">
    <property type="entry name" value="PepSY-ass_TM"/>
</dbReference>
<keyword evidence="1" id="KW-0472">Membrane</keyword>
<dbReference type="EMBL" id="REFR01000010">
    <property type="protein sequence ID" value="RMB08718.1"/>
    <property type="molecule type" value="Genomic_DNA"/>
</dbReference>
<protein>
    <submittedName>
        <fullName evidence="2">Putative iron-regulated membrane protein</fullName>
    </submittedName>
</protein>
<dbReference type="Pfam" id="PF03929">
    <property type="entry name" value="PepSY_TM"/>
    <property type="match status" value="1"/>
</dbReference>
<dbReference type="PANTHER" id="PTHR34219:SF8">
    <property type="entry name" value="PEPSY DOMAIN-CONTAINING PROTEIN"/>
    <property type="match status" value="1"/>
</dbReference>
<dbReference type="RefSeq" id="WP_147453491.1">
    <property type="nucleotide sequence ID" value="NZ_REFR01000010.1"/>
</dbReference>
<reference evidence="2 3" key="1">
    <citation type="submission" date="2018-10" db="EMBL/GenBank/DDBJ databases">
        <title>Genomic Encyclopedia of Archaeal and Bacterial Type Strains, Phase II (KMG-II): from individual species to whole genera.</title>
        <authorList>
            <person name="Goeker M."/>
        </authorList>
    </citation>
    <scope>NUCLEOTIDE SEQUENCE [LARGE SCALE GENOMIC DNA]</scope>
    <source>
        <strain evidence="2 3">DSM 25217</strain>
    </source>
</reference>
<keyword evidence="1" id="KW-1133">Transmembrane helix</keyword>
<evidence type="ECO:0000256" key="1">
    <source>
        <dbReference type="SAM" id="Phobius"/>
    </source>
</evidence>
<dbReference type="AlphaFoldDB" id="A0A3M0CGI6"/>
<dbReference type="InParanoid" id="A0A3M0CGI6"/>
<feature type="transmembrane region" description="Helical" evidence="1">
    <location>
        <begin position="184"/>
        <end position="205"/>
    </location>
</feature>